<keyword evidence="6" id="KW-1185">Reference proteome</keyword>
<dbReference type="OrthoDB" id="9795056at2"/>
<gene>
    <name evidence="2" type="ORF">D2T30_18175</name>
    <name evidence="3" type="ORF">D2T31_02845</name>
    <name evidence="1" type="ORF">D2T33_03395</name>
</gene>
<dbReference type="Proteomes" id="UP000285295">
    <property type="component" value="Unassembled WGS sequence"/>
</dbReference>
<dbReference type="Gene3D" id="1.20.1260.10">
    <property type="match status" value="1"/>
</dbReference>
<dbReference type="AlphaFoldDB" id="A0A443J0X9"/>
<evidence type="ECO:0000313" key="3">
    <source>
        <dbReference type="EMBL" id="RWR31916.1"/>
    </source>
</evidence>
<dbReference type="InterPro" id="IPR012347">
    <property type="entry name" value="Ferritin-like"/>
</dbReference>
<dbReference type="EMBL" id="SAUW01000003">
    <property type="protein sequence ID" value="RWR14271.1"/>
    <property type="molecule type" value="Genomic_DNA"/>
</dbReference>
<accession>A0A443JAX4</accession>
<dbReference type="Pfam" id="PF05974">
    <property type="entry name" value="DUF892"/>
    <property type="match status" value="1"/>
</dbReference>
<dbReference type="InterPro" id="IPR047114">
    <property type="entry name" value="YciF"/>
</dbReference>
<evidence type="ECO:0000313" key="6">
    <source>
        <dbReference type="Proteomes" id="UP000285710"/>
    </source>
</evidence>
<accession>A0A443KGQ0</accession>
<dbReference type="EMBL" id="SAUZ01000025">
    <property type="protein sequence ID" value="RWR17675.1"/>
    <property type="molecule type" value="Genomic_DNA"/>
</dbReference>
<protein>
    <submittedName>
        <fullName evidence="1">Ferritin-like domain-containing protein</fullName>
    </submittedName>
</protein>
<evidence type="ECO:0000313" key="1">
    <source>
        <dbReference type="EMBL" id="RWR14271.1"/>
    </source>
</evidence>
<dbReference type="Proteomes" id="UP000285710">
    <property type="component" value="Unassembled WGS sequence"/>
</dbReference>
<dbReference type="PANTHER" id="PTHR30565">
    <property type="entry name" value="PROTEIN YCIF"/>
    <property type="match status" value="1"/>
</dbReference>
<dbReference type="InterPro" id="IPR010287">
    <property type="entry name" value="DUF892_YciF-like"/>
</dbReference>
<name>A0A443J0X9_9RHOB</name>
<evidence type="ECO:0000313" key="2">
    <source>
        <dbReference type="EMBL" id="RWR17675.1"/>
    </source>
</evidence>
<dbReference type="SUPFAM" id="SSF47240">
    <property type="entry name" value="Ferritin-like"/>
    <property type="match status" value="1"/>
</dbReference>
<proteinExistence type="predicted"/>
<organism evidence="1 6">
    <name type="scientific">Paenirhodobacter populi</name>
    <dbReference type="NCBI Taxonomy" id="2306993"/>
    <lineage>
        <taxon>Bacteria</taxon>
        <taxon>Pseudomonadati</taxon>
        <taxon>Pseudomonadota</taxon>
        <taxon>Alphaproteobacteria</taxon>
        <taxon>Rhodobacterales</taxon>
        <taxon>Rhodobacter group</taxon>
        <taxon>Paenirhodobacter</taxon>
    </lineage>
</organism>
<evidence type="ECO:0000313" key="4">
    <source>
        <dbReference type="Proteomes" id="UP000284476"/>
    </source>
</evidence>
<accession>A0A443J0X9</accession>
<dbReference type="PANTHER" id="PTHR30565:SF9">
    <property type="entry name" value="PROTEIN YCIF"/>
    <property type="match status" value="1"/>
</dbReference>
<reference evidence="4 5" key="2">
    <citation type="submission" date="2019-01" db="EMBL/GenBank/DDBJ databases">
        <authorList>
            <person name="Li Y."/>
        </authorList>
    </citation>
    <scope>NUCLEOTIDE SEQUENCE [LARGE SCALE GENOMIC DNA]</scope>
    <source>
        <strain evidence="1 6">2D-5</strain>
        <strain evidence="3 5">D19-10-3-21</strain>
        <strain evidence="2 4">SK2B-1</strain>
    </source>
</reference>
<dbReference type="Proteomes" id="UP000284476">
    <property type="component" value="Unassembled WGS sequence"/>
</dbReference>
<sequence length="166" mass="18066">MKTLAEAFEHTLQDIYWAETALAKALPKISRSVNNAELKLLVDDHLKETKGHIKTLEAVFKSVGQEASGEKCDAMAGLLKEADGLIEEAEGHALDVALIGAAQAVEHYEIARYGTLREWAKVLHHDEAHGLLTSILDEEKAADAKLTALAVMAINEAGENEGKRKK</sequence>
<dbReference type="CDD" id="cd07909">
    <property type="entry name" value="YciF"/>
    <property type="match status" value="1"/>
</dbReference>
<evidence type="ECO:0000313" key="5">
    <source>
        <dbReference type="Proteomes" id="UP000285295"/>
    </source>
</evidence>
<reference evidence="4 5" key="1">
    <citation type="submission" date="2019-01" db="EMBL/GenBank/DDBJ databases">
        <title>Sinorhodobacter populi sp. nov. isolated from the symptomatic bark tissue of Populus euramericana canker.</title>
        <authorList>
            <person name="Xu G."/>
        </authorList>
    </citation>
    <scope>NUCLEOTIDE SEQUENCE [LARGE SCALE GENOMIC DNA]</scope>
    <source>
        <strain evidence="1 6">2D-5</strain>
        <strain evidence="3 5">D19-10-3-21</strain>
        <strain evidence="2 4">SK2B-1</strain>
    </source>
</reference>
<dbReference type="EMBL" id="SAUX01000002">
    <property type="protein sequence ID" value="RWR31916.1"/>
    <property type="molecule type" value="Genomic_DNA"/>
</dbReference>
<dbReference type="RefSeq" id="WP_128210056.1">
    <property type="nucleotide sequence ID" value="NZ_JBHRSO010000005.1"/>
</dbReference>
<dbReference type="InterPro" id="IPR009078">
    <property type="entry name" value="Ferritin-like_SF"/>
</dbReference>
<comment type="caution">
    <text evidence="1">The sequence shown here is derived from an EMBL/GenBank/DDBJ whole genome shotgun (WGS) entry which is preliminary data.</text>
</comment>